<comment type="caution">
    <text evidence="17">The sequence shown here is derived from an EMBL/GenBank/DDBJ whole genome shotgun (WGS) entry which is preliminary data.</text>
</comment>
<name>A0ABN8Q4S8_9CNID</name>
<dbReference type="PROSITE" id="PS50146">
    <property type="entry name" value="DAGK"/>
    <property type="match status" value="1"/>
</dbReference>
<organism evidence="17 18">
    <name type="scientific">Porites lobata</name>
    <dbReference type="NCBI Taxonomy" id="104759"/>
    <lineage>
        <taxon>Eukaryota</taxon>
        <taxon>Metazoa</taxon>
        <taxon>Cnidaria</taxon>
        <taxon>Anthozoa</taxon>
        <taxon>Hexacorallia</taxon>
        <taxon>Scleractinia</taxon>
        <taxon>Fungiina</taxon>
        <taxon>Poritidae</taxon>
        <taxon>Porites</taxon>
    </lineage>
</organism>
<feature type="domain" description="Ras-associating" evidence="16">
    <location>
        <begin position="423"/>
        <end position="511"/>
    </location>
</feature>
<dbReference type="InterPro" id="IPR017438">
    <property type="entry name" value="ATP-NAD_kinase_N"/>
</dbReference>
<dbReference type="Pfam" id="PF00788">
    <property type="entry name" value="RA"/>
    <property type="match status" value="2"/>
</dbReference>
<evidence type="ECO:0000256" key="5">
    <source>
        <dbReference type="ARBA" id="ARBA00022737"/>
    </source>
</evidence>
<dbReference type="PRINTS" id="PR00008">
    <property type="entry name" value="DAGPEDOMAIN"/>
</dbReference>
<feature type="domain" description="Phorbol-ester/DAG-type" evidence="14">
    <location>
        <begin position="160"/>
        <end position="211"/>
    </location>
</feature>
<dbReference type="Gene3D" id="3.10.20.90">
    <property type="entry name" value="Phosphatidylinositol 3-kinase Catalytic Subunit, Chain A, domain 1"/>
    <property type="match status" value="2"/>
</dbReference>
<dbReference type="Pfam" id="PF00130">
    <property type="entry name" value="C1_1"/>
    <property type="match status" value="2"/>
</dbReference>
<dbReference type="CDD" id="cd20803">
    <property type="entry name" value="C1_DGKtheta_typeV_rpt1"/>
    <property type="match status" value="1"/>
</dbReference>
<evidence type="ECO:0000256" key="11">
    <source>
        <dbReference type="ARBA" id="ARBA00023136"/>
    </source>
</evidence>
<dbReference type="InterPro" id="IPR016064">
    <property type="entry name" value="NAD/diacylglycerol_kinase_sf"/>
</dbReference>
<dbReference type="Gene3D" id="3.40.50.10330">
    <property type="entry name" value="Probable inorganic polyphosphate/atp-NAD kinase, domain 1"/>
    <property type="match status" value="1"/>
</dbReference>
<feature type="domain" description="DAGKc" evidence="15">
    <location>
        <begin position="702"/>
        <end position="840"/>
    </location>
</feature>
<keyword evidence="9" id="KW-0862">Zinc</keyword>
<evidence type="ECO:0000256" key="7">
    <source>
        <dbReference type="ARBA" id="ARBA00022771"/>
    </source>
</evidence>
<keyword evidence="3 12" id="KW-0808">Transferase</keyword>
<dbReference type="Gene3D" id="2.60.200.40">
    <property type="match status" value="1"/>
</dbReference>
<dbReference type="InterPro" id="IPR001206">
    <property type="entry name" value="Diacylglycerol_kinase_cat_dom"/>
</dbReference>
<comment type="similarity">
    <text evidence="2 12">Belongs to the eukaryotic diacylglycerol kinase family.</text>
</comment>
<dbReference type="Pfam" id="PF00781">
    <property type="entry name" value="DAGK_cat"/>
    <property type="match status" value="1"/>
</dbReference>
<keyword evidence="8 12" id="KW-0418">Kinase</keyword>
<keyword evidence="4" id="KW-0479">Metal-binding</keyword>
<feature type="compositionally biased region" description="Low complexity" evidence="13">
    <location>
        <begin position="1055"/>
        <end position="1064"/>
    </location>
</feature>
<evidence type="ECO:0000256" key="8">
    <source>
        <dbReference type="ARBA" id="ARBA00022777"/>
    </source>
</evidence>
<dbReference type="InterPro" id="IPR002219">
    <property type="entry name" value="PKC_DAG/PE"/>
</dbReference>
<dbReference type="SUPFAM" id="SSF111331">
    <property type="entry name" value="NAD kinase/diacylglycerol kinase-like"/>
    <property type="match status" value="1"/>
</dbReference>
<evidence type="ECO:0000256" key="9">
    <source>
        <dbReference type="ARBA" id="ARBA00022833"/>
    </source>
</evidence>
<dbReference type="CDD" id="cd20854">
    <property type="entry name" value="C1_DGKtheta_typeV_rpt3"/>
    <property type="match status" value="1"/>
</dbReference>
<reference evidence="17 18" key="1">
    <citation type="submission" date="2022-05" db="EMBL/GenBank/DDBJ databases">
        <authorList>
            <consortium name="Genoscope - CEA"/>
            <person name="William W."/>
        </authorList>
    </citation>
    <scope>NUCLEOTIDE SEQUENCE [LARGE SCALE GENOMIC DNA]</scope>
</reference>
<dbReference type="PROSITE" id="PS00479">
    <property type="entry name" value="ZF_DAG_PE_1"/>
    <property type="match status" value="2"/>
</dbReference>
<dbReference type="InterPro" id="IPR020454">
    <property type="entry name" value="DAG/PE-bd"/>
</dbReference>
<dbReference type="Gene3D" id="3.30.60.20">
    <property type="match status" value="3"/>
</dbReference>
<evidence type="ECO:0000256" key="12">
    <source>
        <dbReference type="RuleBase" id="RU361128"/>
    </source>
</evidence>
<evidence type="ECO:0000256" key="6">
    <source>
        <dbReference type="ARBA" id="ARBA00022741"/>
    </source>
</evidence>
<dbReference type="PANTHER" id="PTHR11255">
    <property type="entry name" value="DIACYLGLYCEROL KINASE"/>
    <property type="match status" value="1"/>
</dbReference>
<dbReference type="CDD" id="cd20804">
    <property type="entry name" value="C1_DGKtheta_typeV_rpt2"/>
    <property type="match status" value="1"/>
</dbReference>
<dbReference type="SMART" id="SM00046">
    <property type="entry name" value="DAGKc"/>
    <property type="match status" value="1"/>
</dbReference>
<dbReference type="InterPro" id="IPR029071">
    <property type="entry name" value="Ubiquitin-like_domsf"/>
</dbReference>
<dbReference type="InterPro" id="IPR056392">
    <property type="entry name" value="DGKtheta_RBD"/>
</dbReference>
<dbReference type="InterPro" id="IPR037607">
    <property type="entry name" value="DGK"/>
</dbReference>
<dbReference type="SMART" id="SM00045">
    <property type="entry name" value="DAGKa"/>
    <property type="match status" value="1"/>
</dbReference>
<keyword evidence="10 12" id="KW-0067">ATP-binding</keyword>
<evidence type="ECO:0000256" key="1">
    <source>
        <dbReference type="ARBA" id="ARBA00004370"/>
    </source>
</evidence>
<dbReference type="PANTHER" id="PTHR11255:SF54">
    <property type="entry name" value="DIACYLGLYCEROL KINASE THETA"/>
    <property type="match status" value="1"/>
</dbReference>
<dbReference type="SMART" id="SM00109">
    <property type="entry name" value="C1"/>
    <property type="match status" value="3"/>
</dbReference>
<dbReference type="Pfam" id="PF24099">
    <property type="entry name" value="RBD_DGKtheta"/>
    <property type="match status" value="1"/>
</dbReference>
<evidence type="ECO:0000256" key="2">
    <source>
        <dbReference type="ARBA" id="ARBA00009280"/>
    </source>
</evidence>
<keyword evidence="6 12" id="KW-0547">Nucleotide-binding</keyword>
<keyword evidence="5" id="KW-0677">Repeat</keyword>
<evidence type="ECO:0000259" key="14">
    <source>
        <dbReference type="PROSITE" id="PS50081"/>
    </source>
</evidence>
<feature type="domain" description="Phorbol-ester/DAG-type" evidence="14">
    <location>
        <begin position="94"/>
        <end position="142"/>
    </location>
</feature>
<feature type="domain" description="Phorbol-ester/DAG-type" evidence="14">
    <location>
        <begin position="31"/>
        <end position="81"/>
    </location>
</feature>
<keyword evidence="7" id="KW-0863">Zinc-finger</keyword>
<dbReference type="SUPFAM" id="SSF54236">
    <property type="entry name" value="Ubiquitin-like"/>
    <property type="match status" value="2"/>
</dbReference>
<accession>A0ABN8Q4S8</accession>
<dbReference type="InterPro" id="IPR000756">
    <property type="entry name" value="Diacylglycerol_kin_accessory"/>
</dbReference>
<keyword evidence="11" id="KW-0472">Membrane</keyword>
<dbReference type="CDD" id="cd01783">
    <property type="entry name" value="RA2_DAGK-theta"/>
    <property type="match status" value="1"/>
</dbReference>
<comment type="subcellular location">
    <subcellularLocation>
        <location evidence="1">Membrane</location>
    </subcellularLocation>
</comment>
<evidence type="ECO:0000256" key="10">
    <source>
        <dbReference type="ARBA" id="ARBA00022840"/>
    </source>
</evidence>
<feature type="domain" description="Ras-associating" evidence="16">
    <location>
        <begin position="514"/>
        <end position="612"/>
    </location>
</feature>
<dbReference type="Pfam" id="PF00609">
    <property type="entry name" value="DAGK_acc"/>
    <property type="match status" value="1"/>
</dbReference>
<evidence type="ECO:0000256" key="4">
    <source>
        <dbReference type="ARBA" id="ARBA00022723"/>
    </source>
</evidence>
<evidence type="ECO:0000256" key="13">
    <source>
        <dbReference type="SAM" id="MobiDB-lite"/>
    </source>
</evidence>
<dbReference type="PROSITE" id="PS50081">
    <property type="entry name" value="ZF_DAG_PE_2"/>
    <property type="match status" value="3"/>
</dbReference>
<dbReference type="Gene3D" id="3.40.50.300">
    <property type="entry name" value="P-loop containing nucleotide triphosphate hydrolases"/>
    <property type="match status" value="1"/>
</dbReference>
<dbReference type="EC" id="2.7.1.107" evidence="12"/>
<dbReference type="SMART" id="SM00314">
    <property type="entry name" value="RA"/>
    <property type="match status" value="2"/>
</dbReference>
<evidence type="ECO:0000256" key="3">
    <source>
        <dbReference type="ARBA" id="ARBA00022679"/>
    </source>
</evidence>
<evidence type="ECO:0000313" key="17">
    <source>
        <dbReference type="EMBL" id="CAH3157075.1"/>
    </source>
</evidence>
<sequence length="1074" mass="119795">MSHLQANADSMPRCLSDSKLDEAFAAHGQSGHRFGRKSFTRPTYCHHCTDLLWGLTNQGLICEVCNFVSHERCMQLVVTPCISIATSLVKEPVAHSWSGPSFYRRRFCCVCRKRLEEHAAFRCQVCDYFTHEDCKEFSVSDCKKCASYSPHIPKKLIQQSHHWREGNISPSAKCAYCKRTCGSIECQASMKCSWCGQSAHSSCHLMLPKECGFGYLHKLVLPPYAVSMPNLTLWSSCSQKRSRTATLGCLHFLAIVLKPKQEMAIYSLLQRRDVMEILSTRFGKSMIFTVFAMAKEEISSSKTCMITIPPLKSTIDDQISEIFLCAKYLRKCPRKKKSGLKSKVKHRSTHQSIYSGRFGDPYGRVGDGWHICITYIFVSCTCNMLEICCLIILAGNSDEDDGIVPDDPMQNTDNTSNLNCDSDKTILKIYDGEVADPRLCKNIEIPRTAQASNVLEEALKRFHITDDPKNYYLARALDQENERALDPDEKPHQFTENNSPKPLIFLRMKSADRRKGYIRVYPGMINVSALFKTIPVTAITRVTDVIQIALEKFGLKDANPDDFSLTEVHLNYGVQERRMDHNDCPWKTLVDIRKKSIRKMKLTRFYLRQNLEPLGNVCICVGGLPTGLESTKYQDLLSDILGETAQYCKMKSVFASYGMLFVSFPAADVAADAVHKLTNSTVDSKELFIKVLPNIHPEMFPPDSQPLLVLVNTKSGGGQGADMLAAFQRLLNPHQVYSLSEGGPLPGFYAFRSIPDFRVLICGGDGTVGWVLSCLDDVLQELKCKMPASAIIPLGTGNDLSRVLHWGGGYSGSESPVSLLMAVDQAQENRLDRWCVMFDLAEAIPDTLSNDSAIGSIGCKDDDPSIFTMNNYFGIGIGAELCLDFHLQREEAPDKFHSRLHNKGVYFRAGLKKMVKGYSRTFVNEVEIEVDGKKLDLPALEGIVILNIGSWGAGTDAWGPDRDDGYAPACHCDGIVEVVGLQGVMHLGQIQSGIRTGIRLAQGAQINVKLKSEMPVQIDGEPWMQGAGHVIVRPILTQAVMLTKRKVKVKHPRKPLSSPRRSSSANARTIFYDD</sequence>
<dbReference type="EMBL" id="CALNXK010000106">
    <property type="protein sequence ID" value="CAH3157075.1"/>
    <property type="molecule type" value="Genomic_DNA"/>
</dbReference>
<protein>
    <recommendedName>
        <fullName evidence="12">Diacylglycerol kinase</fullName>
        <shortName evidence="12">DAG kinase</shortName>
        <ecNumber evidence="12">2.7.1.107</ecNumber>
    </recommendedName>
</protein>
<dbReference type="InterPro" id="IPR000159">
    <property type="entry name" value="RA_dom"/>
</dbReference>
<dbReference type="InterPro" id="IPR046349">
    <property type="entry name" value="C1-like_sf"/>
</dbReference>
<dbReference type="Proteomes" id="UP001159405">
    <property type="component" value="Unassembled WGS sequence"/>
</dbReference>
<dbReference type="InterPro" id="IPR027417">
    <property type="entry name" value="P-loop_NTPase"/>
</dbReference>
<dbReference type="SUPFAM" id="SSF57889">
    <property type="entry name" value="Cysteine-rich domain"/>
    <property type="match status" value="3"/>
</dbReference>
<keyword evidence="18" id="KW-1185">Reference proteome</keyword>
<proteinExistence type="inferred from homology"/>
<gene>
    <name evidence="17" type="ORF">PLOB_00002104</name>
</gene>
<evidence type="ECO:0000259" key="16">
    <source>
        <dbReference type="PROSITE" id="PS50200"/>
    </source>
</evidence>
<feature type="region of interest" description="Disordered" evidence="13">
    <location>
        <begin position="1048"/>
        <end position="1074"/>
    </location>
</feature>
<comment type="catalytic activity">
    <reaction evidence="12">
        <text>a 1,2-diacyl-sn-glycerol + ATP = a 1,2-diacyl-sn-glycero-3-phosphate + ADP + H(+)</text>
        <dbReference type="Rhea" id="RHEA:10272"/>
        <dbReference type="ChEBI" id="CHEBI:15378"/>
        <dbReference type="ChEBI" id="CHEBI:17815"/>
        <dbReference type="ChEBI" id="CHEBI:30616"/>
        <dbReference type="ChEBI" id="CHEBI:58608"/>
        <dbReference type="ChEBI" id="CHEBI:456216"/>
        <dbReference type="EC" id="2.7.1.107"/>
    </reaction>
</comment>
<evidence type="ECO:0000313" key="18">
    <source>
        <dbReference type="Proteomes" id="UP001159405"/>
    </source>
</evidence>
<dbReference type="PROSITE" id="PS50200">
    <property type="entry name" value="RA"/>
    <property type="match status" value="2"/>
</dbReference>
<evidence type="ECO:0000259" key="15">
    <source>
        <dbReference type="PROSITE" id="PS50146"/>
    </source>
</evidence>